<name>A0ABS8VMS8_DATST</name>
<feature type="non-terminal residue" evidence="1">
    <location>
        <position position="76"/>
    </location>
</feature>
<accession>A0ABS8VMS8</accession>
<gene>
    <name evidence="1" type="ORF">HAX54_040520</name>
</gene>
<comment type="caution">
    <text evidence="1">The sequence shown here is derived from an EMBL/GenBank/DDBJ whole genome shotgun (WGS) entry which is preliminary data.</text>
</comment>
<proteinExistence type="predicted"/>
<sequence>ESESLEEVRRLEQQMAHVYQASMTSQPPPLLPQDFSKGITTIPISTQAPLFGTPNPLYPPGFYPTYNLPIILGTST</sequence>
<organism evidence="1 2">
    <name type="scientific">Datura stramonium</name>
    <name type="common">Jimsonweed</name>
    <name type="synonym">Common thornapple</name>
    <dbReference type="NCBI Taxonomy" id="4076"/>
    <lineage>
        <taxon>Eukaryota</taxon>
        <taxon>Viridiplantae</taxon>
        <taxon>Streptophyta</taxon>
        <taxon>Embryophyta</taxon>
        <taxon>Tracheophyta</taxon>
        <taxon>Spermatophyta</taxon>
        <taxon>Magnoliopsida</taxon>
        <taxon>eudicotyledons</taxon>
        <taxon>Gunneridae</taxon>
        <taxon>Pentapetalae</taxon>
        <taxon>asterids</taxon>
        <taxon>lamiids</taxon>
        <taxon>Solanales</taxon>
        <taxon>Solanaceae</taxon>
        <taxon>Solanoideae</taxon>
        <taxon>Datureae</taxon>
        <taxon>Datura</taxon>
    </lineage>
</organism>
<reference evidence="1 2" key="1">
    <citation type="journal article" date="2021" name="BMC Genomics">
        <title>Datura genome reveals duplications of psychoactive alkaloid biosynthetic genes and high mutation rate following tissue culture.</title>
        <authorList>
            <person name="Rajewski A."/>
            <person name="Carter-House D."/>
            <person name="Stajich J."/>
            <person name="Litt A."/>
        </authorList>
    </citation>
    <scope>NUCLEOTIDE SEQUENCE [LARGE SCALE GENOMIC DNA]</scope>
    <source>
        <strain evidence="1">AR-01</strain>
    </source>
</reference>
<dbReference type="Proteomes" id="UP000823775">
    <property type="component" value="Unassembled WGS sequence"/>
</dbReference>
<protein>
    <submittedName>
        <fullName evidence="1">Uncharacterized protein</fullName>
    </submittedName>
</protein>
<keyword evidence="2" id="KW-1185">Reference proteome</keyword>
<evidence type="ECO:0000313" key="1">
    <source>
        <dbReference type="EMBL" id="MCE0482118.1"/>
    </source>
</evidence>
<dbReference type="EMBL" id="JACEIK010005737">
    <property type="protein sequence ID" value="MCE0482118.1"/>
    <property type="molecule type" value="Genomic_DNA"/>
</dbReference>
<feature type="non-terminal residue" evidence="1">
    <location>
        <position position="1"/>
    </location>
</feature>
<evidence type="ECO:0000313" key="2">
    <source>
        <dbReference type="Proteomes" id="UP000823775"/>
    </source>
</evidence>